<keyword evidence="1" id="KW-0175">Coiled coil</keyword>
<dbReference type="AlphaFoldDB" id="A0A6C0HH45"/>
<reference evidence="3" key="1">
    <citation type="journal article" date="2020" name="Nature">
        <title>Giant virus diversity and host interactions through global metagenomics.</title>
        <authorList>
            <person name="Schulz F."/>
            <person name="Roux S."/>
            <person name="Paez-Espino D."/>
            <person name="Jungbluth S."/>
            <person name="Walsh D.A."/>
            <person name="Denef V.J."/>
            <person name="McMahon K.D."/>
            <person name="Konstantinidis K.T."/>
            <person name="Eloe-Fadrosh E.A."/>
            <person name="Kyrpides N.C."/>
            <person name="Woyke T."/>
        </authorList>
    </citation>
    <scope>NUCLEOTIDE SEQUENCE</scope>
    <source>
        <strain evidence="3">GVMAG-M-3300023184-105</strain>
    </source>
</reference>
<feature type="compositionally biased region" description="Low complexity" evidence="2">
    <location>
        <begin position="7"/>
        <end position="32"/>
    </location>
</feature>
<protein>
    <submittedName>
        <fullName evidence="3">Uncharacterized protein</fullName>
    </submittedName>
</protein>
<dbReference type="EMBL" id="MN739957">
    <property type="protein sequence ID" value="QHT79951.1"/>
    <property type="molecule type" value="Genomic_DNA"/>
</dbReference>
<organism evidence="3">
    <name type="scientific">viral metagenome</name>
    <dbReference type="NCBI Taxonomy" id="1070528"/>
    <lineage>
        <taxon>unclassified sequences</taxon>
        <taxon>metagenomes</taxon>
        <taxon>organismal metagenomes</taxon>
    </lineage>
</organism>
<evidence type="ECO:0000256" key="2">
    <source>
        <dbReference type="SAM" id="MobiDB-lite"/>
    </source>
</evidence>
<accession>A0A6C0HH45</accession>
<feature type="region of interest" description="Disordered" evidence="2">
    <location>
        <begin position="1"/>
        <end position="60"/>
    </location>
</feature>
<proteinExistence type="predicted"/>
<feature type="compositionally biased region" description="Polar residues" evidence="2">
    <location>
        <begin position="51"/>
        <end position="60"/>
    </location>
</feature>
<sequence>MAKNKSQKQQQKQQQQKQQQQKQQQQQQQQQQGGDGAADNALKVFGGPNEQHAQSESNNAIAMKNSCSFQAGQQSGGKNVMEDMLSSIPSKHSKQQLKNMINAQLKQLKRQNGGASTLLYSEFNQSAPAHAVSEGMTRVAVGHRGGGDAPAQVPAVDLQKLFIKGGSKLSKQQLQQFSQQLNKLQQQQQQQQQGGVGLNEIVVPLILLYASQRYAQGKTAKKNAKSFSKTFRKSRRFNK</sequence>
<feature type="region of interest" description="Disordered" evidence="2">
    <location>
        <begin position="219"/>
        <end position="239"/>
    </location>
</feature>
<evidence type="ECO:0000256" key="1">
    <source>
        <dbReference type="SAM" id="Coils"/>
    </source>
</evidence>
<name>A0A6C0HH45_9ZZZZ</name>
<evidence type="ECO:0000313" key="3">
    <source>
        <dbReference type="EMBL" id="QHT79951.1"/>
    </source>
</evidence>
<feature type="coiled-coil region" evidence="1">
    <location>
        <begin position="167"/>
        <end position="194"/>
    </location>
</feature>